<dbReference type="PANTHER" id="PTHR11825">
    <property type="entry name" value="SUBGROUP IIII AMINOTRANSFERASE"/>
    <property type="match status" value="1"/>
</dbReference>
<evidence type="ECO:0000256" key="6">
    <source>
        <dbReference type="ARBA" id="ARBA00013053"/>
    </source>
</evidence>
<keyword evidence="10" id="KW-0663">Pyridoxal phosphate</keyword>
<dbReference type="EMBL" id="QXEV01000021">
    <property type="protein sequence ID" value="RIA73959.1"/>
    <property type="molecule type" value="Genomic_DNA"/>
</dbReference>
<dbReference type="InParanoid" id="A0A397RND3"/>
<keyword evidence="8" id="KW-0028">Amino-acid biosynthesis</keyword>
<dbReference type="PIRSF" id="PIRSF006468">
    <property type="entry name" value="BCAT1"/>
    <property type="match status" value="1"/>
</dbReference>
<dbReference type="Gene3D" id="3.30.470.10">
    <property type="match status" value="1"/>
</dbReference>
<dbReference type="InterPro" id="IPR005786">
    <property type="entry name" value="B_amino_transII"/>
</dbReference>
<evidence type="ECO:0000256" key="14">
    <source>
        <dbReference type="ARBA" id="ARBA00049229"/>
    </source>
</evidence>
<dbReference type="InterPro" id="IPR043132">
    <property type="entry name" value="BCAT-like_C"/>
</dbReference>
<evidence type="ECO:0000256" key="7">
    <source>
        <dbReference type="ARBA" id="ARBA00022576"/>
    </source>
</evidence>
<evidence type="ECO:0000256" key="10">
    <source>
        <dbReference type="ARBA" id="ARBA00022898"/>
    </source>
</evidence>
<protein>
    <recommendedName>
        <fullName evidence="6">branched-chain-amino-acid transaminase</fullName>
        <ecNumber evidence="6">2.6.1.42</ecNumber>
    </recommendedName>
</protein>
<dbReference type="Proteomes" id="UP000266506">
    <property type="component" value="Unassembled WGS sequence"/>
</dbReference>
<proteinExistence type="inferred from homology"/>
<name>A0A397RND3_9MOLU</name>
<dbReference type="OrthoDB" id="9804984at2"/>
<comment type="catalytic activity">
    <reaction evidence="13">
        <text>L-isoleucine + 2-oxoglutarate = (S)-3-methyl-2-oxopentanoate + L-glutamate</text>
        <dbReference type="Rhea" id="RHEA:24801"/>
        <dbReference type="ChEBI" id="CHEBI:16810"/>
        <dbReference type="ChEBI" id="CHEBI:29985"/>
        <dbReference type="ChEBI" id="CHEBI:35146"/>
        <dbReference type="ChEBI" id="CHEBI:58045"/>
        <dbReference type="EC" id="2.6.1.42"/>
    </reaction>
</comment>
<evidence type="ECO:0000313" key="16">
    <source>
        <dbReference type="EMBL" id="RIA73959.1"/>
    </source>
</evidence>
<comment type="caution">
    <text evidence="16">The sequence shown here is derived from an EMBL/GenBank/DDBJ whole genome shotgun (WGS) entry which is preliminary data.</text>
</comment>
<evidence type="ECO:0000256" key="5">
    <source>
        <dbReference type="ARBA" id="ARBA00009320"/>
    </source>
</evidence>
<dbReference type="SUPFAM" id="SSF56752">
    <property type="entry name" value="D-aminoacid aminotransferase-like PLP-dependent enzymes"/>
    <property type="match status" value="1"/>
</dbReference>
<comment type="cofactor">
    <cofactor evidence="1">
        <name>pyridoxal 5'-phosphate</name>
        <dbReference type="ChEBI" id="CHEBI:597326"/>
    </cofactor>
</comment>
<dbReference type="NCBIfam" id="NF009897">
    <property type="entry name" value="PRK13357.1"/>
    <property type="match status" value="1"/>
</dbReference>
<comment type="catalytic activity">
    <reaction evidence="12">
        <text>L-valine + 2-oxoglutarate = 3-methyl-2-oxobutanoate + L-glutamate</text>
        <dbReference type="Rhea" id="RHEA:24813"/>
        <dbReference type="ChEBI" id="CHEBI:11851"/>
        <dbReference type="ChEBI" id="CHEBI:16810"/>
        <dbReference type="ChEBI" id="CHEBI:29985"/>
        <dbReference type="ChEBI" id="CHEBI:57762"/>
        <dbReference type="EC" id="2.6.1.42"/>
    </reaction>
</comment>
<evidence type="ECO:0000256" key="11">
    <source>
        <dbReference type="ARBA" id="ARBA00023304"/>
    </source>
</evidence>
<gene>
    <name evidence="16" type="ORF">EI71_01540</name>
</gene>
<organism evidence="16 17">
    <name type="scientific">Anaeroplasma bactoclasticum</name>
    <dbReference type="NCBI Taxonomy" id="2088"/>
    <lineage>
        <taxon>Bacteria</taxon>
        <taxon>Bacillati</taxon>
        <taxon>Mycoplasmatota</taxon>
        <taxon>Mollicutes</taxon>
        <taxon>Anaeroplasmatales</taxon>
        <taxon>Anaeroplasmataceae</taxon>
        <taxon>Anaeroplasma</taxon>
    </lineage>
</organism>
<dbReference type="RefSeq" id="WP_119016650.1">
    <property type="nucleotide sequence ID" value="NZ_QXEV01000021.1"/>
</dbReference>
<dbReference type="AlphaFoldDB" id="A0A397RND3"/>
<evidence type="ECO:0000256" key="2">
    <source>
        <dbReference type="ARBA" id="ARBA00004824"/>
    </source>
</evidence>
<sequence length="355" mass="39071">MLDIKITKIETPKAKPTGALGFGKYFTDHMFMMDFDEGIGWHDARIIPYGPIPMSPASSALHYGAEIFEGMKAYLTKEGKVQLFRPYENAKRLNSSAERLCLPELPVEDFVEAVTTLVNLDRDWVPTEPGTSLYVRPFMIGDDHSLGVHGVHHAIFMVILSPVGSYYKEGLNPVSILIERDDVRVAGKGGTGYTKCGGNYAASTRAGKKAELKGYSQVLWLDAVERKYIEEVGSMNVMFKINGEVVTPALVGSILPGITRKSCIQILQEEGIPVSERRITVDELLKALEDGTLEEAWGTGTAAVISPIGKFVVDGKEFVVNNGEIGKVSQHLYDEITGIQSGKIKDTRDWTLEVK</sequence>
<keyword evidence="7 16" id="KW-0032">Aminotransferase</keyword>
<evidence type="ECO:0000256" key="9">
    <source>
        <dbReference type="ARBA" id="ARBA00022679"/>
    </source>
</evidence>
<evidence type="ECO:0000256" key="1">
    <source>
        <dbReference type="ARBA" id="ARBA00001933"/>
    </source>
</evidence>
<feature type="modified residue" description="N6-(pyridoxal phosphate)lysine" evidence="15">
    <location>
        <position position="195"/>
    </location>
</feature>
<dbReference type="InterPro" id="IPR001544">
    <property type="entry name" value="Aminotrans_IV"/>
</dbReference>
<evidence type="ECO:0000256" key="13">
    <source>
        <dbReference type="ARBA" id="ARBA00048798"/>
    </source>
</evidence>
<dbReference type="InterPro" id="IPR036038">
    <property type="entry name" value="Aminotransferase-like"/>
</dbReference>
<accession>A0A397RND3</accession>
<evidence type="ECO:0000256" key="15">
    <source>
        <dbReference type="PIRSR" id="PIRSR006468-1"/>
    </source>
</evidence>
<dbReference type="GO" id="GO:0009097">
    <property type="term" value="P:isoleucine biosynthetic process"/>
    <property type="evidence" value="ECO:0007669"/>
    <property type="project" value="UniProtKB-UniPathway"/>
</dbReference>
<evidence type="ECO:0000256" key="4">
    <source>
        <dbReference type="ARBA" id="ARBA00005072"/>
    </source>
</evidence>
<dbReference type="InterPro" id="IPR033939">
    <property type="entry name" value="BCAT_family"/>
</dbReference>
<dbReference type="UniPathway" id="UPA00047">
    <property type="reaction ID" value="UER00058"/>
</dbReference>
<dbReference type="UniPathway" id="UPA00049">
    <property type="reaction ID" value="UER00062"/>
</dbReference>
<keyword evidence="17" id="KW-1185">Reference proteome</keyword>
<keyword evidence="11" id="KW-0100">Branched-chain amino acid biosynthesis</keyword>
<dbReference type="NCBIfam" id="TIGR01123">
    <property type="entry name" value="ilvE_II"/>
    <property type="match status" value="1"/>
</dbReference>
<evidence type="ECO:0000256" key="12">
    <source>
        <dbReference type="ARBA" id="ARBA00048212"/>
    </source>
</evidence>
<evidence type="ECO:0000256" key="3">
    <source>
        <dbReference type="ARBA" id="ARBA00004931"/>
    </source>
</evidence>
<evidence type="ECO:0000313" key="17">
    <source>
        <dbReference type="Proteomes" id="UP000266506"/>
    </source>
</evidence>
<comment type="catalytic activity">
    <reaction evidence="14">
        <text>L-leucine + 2-oxoglutarate = 4-methyl-2-oxopentanoate + L-glutamate</text>
        <dbReference type="Rhea" id="RHEA:18321"/>
        <dbReference type="ChEBI" id="CHEBI:16810"/>
        <dbReference type="ChEBI" id="CHEBI:17865"/>
        <dbReference type="ChEBI" id="CHEBI:29985"/>
        <dbReference type="ChEBI" id="CHEBI:57427"/>
        <dbReference type="EC" id="2.6.1.42"/>
    </reaction>
</comment>
<dbReference type="GO" id="GO:0009098">
    <property type="term" value="P:L-leucine biosynthetic process"/>
    <property type="evidence" value="ECO:0007669"/>
    <property type="project" value="UniProtKB-UniPathway"/>
</dbReference>
<comment type="pathway">
    <text evidence="4">Amino-acid biosynthesis; L-leucine biosynthesis; L-leucine from 3-methyl-2-oxobutanoate: step 4/4.</text>
</comment>
<dbReference type="EC" id="2.6.1.42" evidence="6"/>
<comment type="pathway">
    <text evidence="3">Amino-acid biosynthesis; L-valine biosynthesis; L-valine from pyruvate: step 4/4.</text>
</comment>
<dbReference type="FunCoup" id="A0A397RND3">
    <property type="interactions" value="250"/>
</dbReference>
<dbReference type="PANTHER" id="PTHR11825:SF44">
    <property type="entry name" value="BRANCHED-CHAIN-AMINO-ACID AMINOTRANSFERASE"/>
    <property type="match status" value="1"/>
</dbReference>
<dbReference type="Pfam" id="PF01063">
    <property type="entry name" value="Aminotran_4"/>
    <property type="match status" value="1"/>
</dbReference>
<keyword evidence="9 16" id="KW-0808">Transferase</keyword>
<comment type="similarity">
    <text evidence="5">Belongs to the class-IV pyridoxal-phosphate-dependent aminotransferase family.</text>
</comment>
<dbReference type="UniPathway" id="UPA00048">
    <property type="reaction ID" value="UER00073"/>
</dbReference>
<dbReference type="CDD" id="cd01557">
    <property type="entry name" value="BCAT_beta_family"/>
    <property type="match status" value="1"/>
</dbReference>
<comment type="pathway">
    <text evidence="2">Amino-acid biosynthesis; L-isoleucine biosynthesis; L-isoleucine from 2-oxobutanoate: step 4/4.</text>
</comment>
<dbReference type="Gene3D" id="3.20.10.10">
    <property type="entry name" value="D-amino Acid Aminotransferase, subunit A, domain 2"/>
    <property type="match status" value="1"/>
</dbReference>
<dbReference type="InterPro" id="IPR043131">
    <property type="entry name" value="BCAT-like_N"/>
</dbReference>
<reference evidence="16 17" key="1">
    <citation type="submission" date="2018-08" db="EMBL/GenBank/DDBJ databases">
        <title>Genomic Encyclopedia of Archaeal and Bacterial Type Strains, Phase II (KMG-II): from individual species to whole genera.</title>
        <authorList>
            <person name="Goeker M."/>
        </authorList>
    </citation>
    <scope>NUCLEOTIDE SEQUENCE [LARGE SCALE GENOMIC DNA]</scope>
    <source>
        <strain evidence="16 17">ATCC 27112</strain>
    </source>
</reference>
<dbReference type="GO" id="GO:0009099">
    <property type="term" value="P:L-valine biosynthetic process"/>
    <property type="evidence" value="ECO:0007669"/>
    <property type="project" value="UniProtKB-UniPathway"/>
</dbReference>
<dbReference type="GO" id="GO:0004084">
    <property type="term" value="F:branched-chain-amino-acid transaminase activity"/>
    <property type="evidence" value="ECO:0007669"/>
    <property type="project" value="UniProtKB-EC"/>
</dbReference>
<evidence type="ECO:0000256" key="8">
    <source>
        <dbReference type="ARBA" id="ARBA00022605"/>
    </source>
</evidence>